<gene>
    <name evidence="3" type="primary">LOC101495861</name>
</gene>
<dbReference type="AlphaFoldDB" id="A0A1S3DVN2"/>
<accession>A0A1S3DVN2</accession>
<dbReference type="Pfam" id="PF04937">
    <property type="entry name" value="DUF659"/>
    <property type="match status" value="1"/>
</dbReference>
<dbReference type="PANTHER" id="PTHR32166:SF74">
    <property type="entry name" value="OS05G0256350 PROTEIN"/>
    <property type="match status" value="1"/>
</dbReference>
<dbReference type="InterPro" id="IPR007021">
    <property type="entry name" value="DUF659"/>
</dbReference>
<evidence type="ECO:0000313" key="2">
    <source>
        <dbReference type="Proteomes" id="UP000087171"/>
    </source>
</evidence>
<dbReference type="KEGG" id="cam:101495861"/>
<dbReference type="PaxDb" id="3827-XP_004515491.1"/>
<feature type="domain" description="DUF659" evidence="1">
    <location>
        <begin position="36"/>
        <end position="126"/>
    </location>
</feature>
<dbReference type="PANTHER" id="PTHR32166">
    <property type="entry name" value="OSJNBA0013A04.12 PROTEIN"/>
    <property type="match status" value="1"/>
</dbReference>
<organism evidence="2 3">
    <name type="scientific">Cicer arietinum</name>
    <name type="common">Chickpea</name>
    <name type="synonym">Garbanzo</name>
    <dbReference type="NCBI Taxonomy" id="3827"/>
    <lineage>
        <taxon>Eukaryota</taxon>
        <taxon>Viridiplantae</taxon>
        <taxon>Streptophyta</taxon>
        <taxon>Embryophyta</taxon>
        <taxon>Tracheophyta</taxon>
        <taxon>Spermatophyta</taxon>
        <taxon>Magnoliopsida</taxon>
        <taxon>eudicotyledons</taxon>
        <taxon>Gunneridae</taxon>
        <taxon>Pentapetalae</taxon>
        <taxon>rosids</taxon>
        <taxon>fabids</taxon>
        <taxon>Fabales</taxon>
        <taxon>Fabaceae</taxon>
        <taxon>Papilionoideae</taxon>
        <taxon>50 kb inversion clade</taxon>
        <taxon>NPAAA clade</taxon>
        <taxon>Hologalegina</taxon>
        <taxon>IRL clade</taxon>
        <taxon>Cicereae</taxon>
        <taxon>Cicer</taxon>
    </lineage>
</organism>
<dbReference type="eggNOG" id="ENOG502QUNQ">
    <property type="taxonomic scope" value="Eukaryota"/>
</dbReference>
<evidence type="ECO:0000313" key="3">
    <source>
        <dbReference type="RefSeq" id="XP_012567283.1"/>
    </source>
</evidence>
<dbReference type="RefSeq" id="XP_012567283.1">
    <property type="nucleotide sequence ID" value="XM_012711829.1"/>
</dbReference>
<dbReference type="GeneID" id="101495861"/>
<dbReference type="InterPro" id="IPR012337">
    <property type="entry name" value="RNaseH-like_sf"/>
</dbReference>
<sequence length="262" mass="30120">MEVQIDNDVNDDVAKIRRIQSGKMAIDAPLLADKKTKGTMFVKSVDVSAYMKIVIKIFKLLDNFVEDIGEKNIVQVVTDNESNYVLAGKLLTAKRPHLFWTPHAAHYLDLMLEDIGNIAKVKIVIPKRISLVNFIYNHALALNIMRKNTDNVELVRHGVTRFATTFLTLKRLHKQKTNRRKMFTSEEWLKSKVANDHKGNKAICIAHLTSFWNDIIYTHKVMGPLVQVLRLLDNEKKPTMRYIHATMIKAKDIQKAFNEQAN</sequence>
<dbReference type="STRING" id="3827.A0A1S3DVN2"/>
<dbReference type="OrthoDB" id="2442898at2759"/>
<name>A0A1S3DVN2_CICAR</name>
<dbReference type="SUPFAM" id="SSF53098">
    <property type="entry name" value="Ribonuclease H-like"/>
    <property type="match status" value="1"/>
</dbReference>
<dbReference type="Proteomes" id="UP000087171">
    <property type="component" value="Unplaced"/>
</dbReference>
<proteinExistence type="predicted"/>
<protein>
    <submittedName>
        <fullName evidence="3">Uncharacterized protein LOC101495861</fullName>
    </submittedName>
</protein>
<reference evidence="3" key="1">
    <citation type="submission" date="2025-08" db="UniProtKB">
        <authorList>
            <consortium name="RefSeq"/>
        </authorList>
    </citation>
    <scope>IDENTIFICATION</scope>
    <source>
        <tissue evidence="3">Etiolated seedlings</tissue>
    </source>
</reference>
<evidence type="ECO:0000259" key="1">
    <source>
        <dbReference type="Pfam" id="PF04937"/>
    </source>
</evidence>
<keyword evidence="2" id="KW-1185">Reference proteome</keyword>